<reference evidence="2" key="1">
    <citation type="submission" date="2014-11" db="EMBL/GenBank/DDBJ databases">
        <authorList>
            <person name="Amaro Gonzalez C."/>
        </authorList>
    </citation>
    <scope>NUCLEOTIDE SEQUENCE</scope>
</reference>
<protein>
    <submittedName>
        <fullName evidence="2">Uncharacterized protein</fullName>
    </submittedName>
</protein>
<evidence type="ECO:0000313" key="2">
    <source>
        <dbReference type="EMBL" id="JAH34245.1"/>
    </source>
</evidence>
<proteinExistence type="predicted"/>
<evidence type="ECO:0000256" key="1">
    <source>
        <dbReference type="SAM" id="MobiDB-lite"/>
    </source>
</evidence>
<organism evidence="2">
    <name type="scientific">Anguilla anguilla</name>
    <name type="common">European freshwater eel</name>
    <name type="synonym">Muraena anguilla</name>
    <dbReference type="NCBI Taxonomy" id="7936"/>
    <lineage>
        <taxon>Eukaryota</taxon>
        <taxon>Metazoa</taxon>
        <taxon>Chordata</taxon>
        <taxon>Craniata</taxon>
        <taxon>Vertebrata</taxon>
        <taxon>Euteleostomi</taxon>
        <taxon>Actinopterygii</taxon>
        <taxon>Neopterygii</taxon>
        <taxon>Teleostei</taxon>
        <taxon>Anguilliformes</taxon>
        <taxon>Anguillidae</taxon>
        <taxon>Anguilla</taxon>
    </lineage>
</organism>
<accession>A0A0E9S0T4</accession>
<reference evidence="2" key="2">
    <citation type="journal article" date="2015" name="Fish Shellfish Immunol.">
        <title>Early steps in the European eel (Anguilla anguilla)-Vibrio vulnificus interaction in the gills: Role of the RtxA13 toxin.</title>
        <authorList>
            <person name="Callol A."/>
            <person name="Pajuelo D."/>
            <person name="Ebbesson L."/>
            <person name="Teles M."/>
            <person name="MacKenzie S."/>
            <person name="Amaro C."/>
        </authorList>
    </citation>
    <scope>NUCLEOTIDE SEQUENCE</scope>
</reference>
<name>A0A0E9S0T4_ANGAN</name>
<dbReference type="AlphaFoldDB" id="A0A0E9S0T4"/>
<feature type="region of interest" description="Disordered" evidence="1">
    <location>
        <begin position="55"/>
        <end position="81"/>
    </location>
</feature>
<dbReference type="EMBL" id="GBXM01074332">
    <property type="protein sequence ID" value="JAH34245.1"/>
    <property type="molecule type" value="Transcribed_RNA"/>
</dbReference>
<feature type="compositionally biased region" description="Polar residues" evidence="1">
    <location>
        <begin position="55"/>
        <end position="67"/>
    </location>
</feature>
<sequence length="81" mass="8671">MARYPFIIFIPYVGPISFIAFATSNSKCSLESPLKPEPCSAQNLLTLLAAKPVASANTGRGDTSSVHGTPDWSHPLVTPRK</sequence>